<dbReference type="PANTHER" id="PTHR46327">
    <property type="entry name" value="F16F4.11 PROTEIN-RELATED"/>
    <property type="match status" value="1"/>
</dbReference>
<evidence type="ECO:0000256" key="2">
    <source>
        <dbReference type="SAM" id="MobiDB-lite"/>
    </source>
</evidence>
<gene>
    <name evidence="4" type="ORF">PVAP13_1KG326400</name>
</gene>
<name>A0A8T0XUA8_PANVG</name>
<dbReference type="EMBL" id="CM029037">
    <property type="protein sequence ID" value="KAG2658949.1"/>
    <property type="molecule type" value="Genomic_DNA"/>
</dbReference>
<sequence length="581" mass="64740">MPPTLASPPARLYLYLLCCQLPPTEPSGGGRNGQKKSRKAAGSLLDAPEAPLSFPPRLAAAIPHPIRSSSPASSLHSFPPRDCWEILRRRLAAAAVRAVQTPAAASFGYFRLPAPQIPQQALHRPRKGGGFWPAGSHLLTSLVRLWSQLNIQRAKAFLVFGWDWGALCSRPEGAGVLSSEMEGNLPPRALIPGGAPFDLGQPFHFADQPQVVQVHQGAFAAPAANQMQGFGGAVKPSLSSEEDADDGHHHGRGKAAAPASQWHRVKWTSEMVKLLVSAVAYIDEDIDADHGSSSGRKKHAMLKRKGKWRLVSSVMTKRDFSVSPQQCEDKFNDLNKRYKRLTEILGRGTACQIVEKPALLEQVSLSAKLKEEAKKHLSSKHLHYEEMCSYHNHNRHCLLDDPALQRSLRMALRSPGEQGKKCSFGYDDEDDQMFLSDEDDEDDGFNDDLEFSAEDHRHHRVRGSKKLKHDHEGGHCGSHLSEVAAIDMNQMFSEGTGGSAAEKSPSGMTAVQIETQRLKIKEEMLKLKQSRLKWLRSCKEKDRELEKMKLENERMELENERLELELKLKEIELGIKPKRIY</sequence>
<dbReference type="PANTHER" id="PTHR46327:SF4">
    <property type="entry name" value="OS02G0542400 PROTEIN"/>
    <property type="match status" value="1"/>
</dbReference>
<dbReference type="InterPro" id="IPR044822">
    <property type="entry name" value="Myb_DNA-bind_4"/>
</dbReference>
<feature type="coiled-coil region" evidence="1">
    <location>
        <begin position="538"/>
        <end position="574"/>
    </location>
</feature>
<dbReference type="Pfam" id="PF13837">
    <property type="entry name" value="Myb_DNA-bind_4"/>
    <property type="match status" value="1"/>
</dbReference>
<evidence type="ECO:0000313" key="4">
    <source>
        <dbReference type="EMBL" id="KAG2658949.1"/>
    </source>
</evidence>
<accession>A0A8T0XUA8</accession>
<protein>
    <recommendedName>
        <fullName evidence="3">Myb/SANT-like DNA-binding domain-containing protein</fullName>
    </recommendedName>
</protein>
<feature type="compositionally biased region" description="Basic residues" evidence="2">
    <location>
        <begin position="457"/>
        <end position="468"/>
    </location>
</feature>
<proteinExistence type="predicted"/>
<feature type="region of interest" description="Disordered" evidence="2">
    <location>
        <begin position="230"/>
        <end position="260"/>
    </location>
</feature>
<evidence type="ECO:0000256" key="1">
    <source>
        <dbReference type="SAM" id="Coils"/>
    </source>
</evidence>
<evidence type="ECO:0000313" key="5">
    <source>
        <dbReference type="Proteomes" id="UP000823388"/>
    </source>
</evidence>
<dbReference type="Gene3D" id="1.10.10.60">
    <property type="entry name" value="Homeodomain-like"/>
    <property type="match status" value="1"/>
</dbReference>
<keyword evidence="1" id="KW-0175">Coiled coil</keyword>
<reference evidence="4" key="1">
    <citation type="submission" date="2020-05" db="EMBL/GenBank/DDBJ databases">
        <title>WGS assembly of Panicum virgatum.</title>
        <authorList>
            <person name="Lovell J.T."/>
            <person name="Jenkins J."/>
            <person name="Shu S."/>
            <person name="Juenger T.E."/>
            <person name="Schmutz J."/>
        </authorList>
    </citation>
    <scope>NUCLEOTIDE SEQUENCE</scope>
    <source>
        <strain evidence="4">AP13</strain>
    </source>
</reference>
<keyword evidence="5" id="KW-1185">Reference proteome</keyword>
<dbReference type="Proteomes" id="UP000823388">
    <property type="component" value="Chromosome 1K"/>
</dbReference>
<comment type="caution">
    <text evidence="4">The sequence shown here is derived from an EMBL/GenBank/DDBJ whole genome shotgun (WGS) entry which is preliminary data.</text>
</comment>
<organism evidence="4 5">
    <name type="scientific">Panicum virgatum</name>
    <name type="common">Blackwell switchgrass</name>
    <dbReference type="NCBI Taxonomy" id="38727"/>
    <lineage>
        <taxon>Eukaryota</taxon>
        <taxon>Viridiplantae</taxon>
        <taxon>Streptophyta</taxon>
        <taxon>Embryophyta</taxon>
        <taxon>Tracheophyta</taxon>
        <taxon>Spermatophyta</taxon>
        <taxon>Magnoliopsida</taxon>
        <taxon>Liliopsida</taxon>
        <taxon>Poales</taxon>
        <taxon>Poaceae</taxon>
        <taxon>PACMAD clade</taxon>
        <taxon>Panicoideae</taxon>
        <taxon>Panicodae</taxon>
        <taxon>Paniceae</taxon>
        <taxon>Panicinae</taxon>
        <taxon>Panicum</taxon>
        <taxon>Panicum sect. Hiantes</taxon>
    </lineage>
</organism>
<dbReference type="AlphaFoldDB" id="A0A8T0XUA8"/>
<feature type="domain" description="Myb/SANT-like DNA-binding" evidence="3">
    <location>
        <begin position="264"/>
        <end position="356"/>
    </location>
</feature>
<feature type="region of interest" description="Disordered" evidence="2">
    <location>
        <begin position="456"/>
        <end position="476"/>
    </location>
</feature>
<evidence type="ECO:0000259" key="3">
    <source>
        <dbReference type="Pfam" id="PF13837"/>
    </source>
</evidence>